<dbReference type="OrthoDB" id="89842at2759"/>
<keyword evidence="4" id="KW-1185">Reference proteome</keyword>
<dbReference type="Proteomes" id="UP000294530">
    <property type="component" value="Unassembled WGS sequence"/>
</dbReference>
<keyword evidence="1" id="KW-0862">Zinc</keyword>
<proteinExistence type="predicted"/>
<dbReference type="EMBL" id="SHOA02000008">
    <property type="protein sequence ID" value="TDH69894.1"/>
    <property type="molecule type" value="Genomic_DNA"/>
</dbReference>
<organism evidence="3 4">
    <name type="scientific">Bremia lactucae</name>
    <name type="common">Lettuce downy mildew</name>
    <dbReference type="NCBI Taxonomy" id="4779"/>
    <lineage>
        <taxon>Eukaryota</taxon>
        <taxon>Sar</taxon>
        <taxon>Stramenopiles</taxon>
        <taxon>Oomycota</taxon>
        <taxon>Peronosporomycetes</taxon>
        <taxon>Peronosporales</taxon>
        <taxon>Peronosporaceae</taxon>
        <taxon>Bremia</taxon>
    </lineage>
</organism>
<dbReference type="GO" id="GO:0008270">
    <property type="term" value="F:zinc ion binding"/>
    <property type="evidence" value="ECO:0007669"/>
    <property type="project" value="UniProtKB-KW"/>
</dbReference>
<dbReference type="AlphaFoldDB" id="A0A976FNX5"/>
<sequence length="169" mass="19232">MFVTECRSFPARRYRVDLNERVCSCAYLFQMGLPCRHVLAGLIYSKRLKEEATFVDACFSIKTFAEQYDWQDLNKMELLLNSDLNENEAIRAPVVVRKRGRPKSNEANSIFAKDATSLLNSASLCLKRRFVTCDQTEICKTGSCNQTGSYGSVPLANEDHRYGHLNINC</sequence>
<comment type="caution">
    <text evidence="3">The sequence shown here is derived from an EMBL/GenBank/DDBJ whole genome shotgun (WGS) entry which is preliminary data.</text>
</comment>
<dbReference type="KEGG" id="blac:94347789"/>
<protein>
    <recommendedName>
        <fullName evidence="2">SWIM-type domain-containing protein</fullName>
    </recommendedName>
</protein>
<accession>A0A976FNX5</accession>
<feature type="domain" description="SWIM-type" evidence="2">
    <location>
        <begin position="14"/>
        <end position="46"/>
    </location>
</feature>
<evidence type="ECO:0000256" key="1">
    <source>
        <dbReference type="PROSITE-ProRule" id="PRU00325"/>
    </source>
</evidence>
<dbReference type="PROSITE" id="PS50966">
    <property type="entry name" value="ZF_SWIM"/>
    <property type="match status" value="1"/>
</dbReference>
<keyword evidence="1" id="KW-0479">Metal-binding</keyword>
<name>A0A976FNX5_BRELC</name>
<dbReference type="GeneID" id="94347789"/>
<keyword evidence="1" id="KW-0863">Zinc-finger</keyword>
<evidence type="ECO:0000313" key="4">
    <source>
        <dbReference type="Proteomes" id="UP000294530"/>
    </source>
</evidence>
<dbReference type="InterPro" id="IPR007527">
    <property type="entry name" value="Znf_SWIM"/>
</dbReference>
<evidence type="ECO:0000313" key="3">
    <source>
        <dbReference type="EMBL" id="TDH69894.1"/>
    </source>
</evidence>
<evidence type="ECO:0000259" key="2">
    <source>
        <dbReference type="PROSITE" id="PS50966"/>
    </source>
</evidence>
<dbReference type="RefSeq" id="XP_067819393.1">
    <property type="nucleotide sequence ID" value="XM_067962118.1"/>
</dbReference>
<dbReference type="Pfam" id="PF04434">
    <property type="entry name" value="SWIM"/>
    <property type="match status" value="1"/>
</dbReference>
<gene>
    <name evidence="3" type="ORF">CCR75_004028</name>
</gene>
<reference evidence="3 4" key="1">
    <citation type="journal article" date="2021" name="Genome Biol.">
        <title>AFLAP: assembly-free linkage analysis pipeline using k-mers from genome sequencing data.</title>
        <authorList>
            <person name="Fletcher K."/>
            <person name="Zhang L."/>
            <person name="Gil J."/>
            <person name="Han R."/>
            <person name="Cavanaugh K."/>
            <person name="Michelmore R."/>
        </authorList>
    </citation>
    <scope>NUCLEOTIDE SEQUENCE [LARGE SCALE GENOMIC DNA]</scope>
    <source>
        <strain evidence="3 4">SF5</strain>
    </source>
</reference>